<keyword evidence="2" id="KW-0472">Membrane</keyword>
<evidence type="ECO:0000313" key="4">
    <source>
        <dbReference type="Proteomes" id="UP001202244"/>
    </source>
</evidence>
<name>A0ABY3Y2I1_9ACTN</name>
<sequence length="267" mass="27874">MSAVARTAGAEAPERSAREHKGGGLPGAVAAEWGKLWTIRTPYACLVASVVLMVVFAFYFGSIARINDEPVQPVGNAPVSAMVLVQFLVVVLAMTTVTSEYATGSIRSSLQWVPDRHRVQVAKALVTSAVACVAGILLGALGMAVAWPSFDGKATFEMSEAIVQLLSMGVYLALVAVLTVGLSFACRSAVGALSSLFFLLAGLPFILMGPGSEILLKINDGLPQSAGNHFMAGDTTPYSSVVGLLIVVAWATAAHLIGLTVLRRRDA</sequence>
<keyword evidence="2" id="KW-0812">Transmembrane</keyword>
<feature type="transmembrane region" description="Helical" evidence="2">
    <location>
        <begin position="81"/>
        <end position="103"/>
    </location>
</feature>
<dbReference type="Proteomes" id="UP001202244">
    <property type="component" value="Chromosome"/>
</dbReference>
<feature type="transmembrane region" description="Helical" evidence="2">
    <location>
        <begin position="162"/>
        <end position="184"/>
    </location>
</feature>
<accession>A0ABY3Y2I1</accession>
<evidence type="ECO:0000256" key="2">
    <source>
        <dbReference type="SAM" id="Phobius"/>
    </source>
</evidence>
<protein>
    <submittedName>
        <fullName evidence="3">ABC transporter permease</fullName>
    </submittedName>
</protein>
<keyword evidence="4" id="KW-1185">Reference proteome</keyword>
<feature type="transmembrane region" description="Helical" evidence="2">
    <location>
        <begin position="124"/>
        <end position="150"/>
    </location>
</feature>
<proteinExistence type="predicted"/>
<feature type="compositionally biased region" description="Basic and acidic residues" evidence="1">
    <location>
        <begin position="12"/>
        <end position="22"/>
    </location>
</feature>
<dbReference type="RefSeq" id="WP_242757154.1">
    <property type="nucleotide sequence ID" value="NZ_CP093846.1"/>
</dbReference>
<reference evidence="3 4" key="1">
    <citation type="journal article" date="2023" name="Microbiol. Spectr.">
        <title>Synergy between Genome Mining, Metabolomics, and Bioinformatics Uncovers Antibacterial Chlorinated Carbazole Alkaloids and Their Biosynthetic Gene Cluster from Streptomyces tubbatahanensis sp. nov., a Novel Actinomycete Isolated from Sulu Sea, Philippines.</title>
        <authorList>
            <person name="Tenebro C.P."/>
            <person name="Trono D.J.V.L."/>
            <person name="Balida L.A.P."/>
            <person name="Bayog L.K.A."/>
            <person name="Bruna J.R."/>
            <person name="Sabido E.M."/>
            <person name="Caspe D.P.C."/>
            <person name="de Los Santos E.L.C."/>
            <person name="Saludes J.P."/>
            <person name="Dalisay D.S."/>
        </authorList>
    </citation>
    <scope>NUCLEOTIDE SEQUENCE [LARGE SCALE GENOMIC DNA]</scope>
    <source>
        <strain evidence="3 4">DSD3025</strain>
    </source>
</reference>
<evidence type="ECO:0000256" key="1">
    <source>
        <dbReference type="SAM" id="MobiDB-lite"/>
    </source>
</evidence>
<keyword evidence="2" id="KW-1133">Transmembrane helix</keyword>
<evidence type="ECO:0000313" key="3">
    <source>
        <dbReference type="EMBL" id="UNT00822.1"/>
    </source>
</evidence>
<feature type="region of interest" description="Disordered" evidence="1">
    <location>
        <begin position="1"/>
        <end position="24"/>
    </location>
</feature>
<organism evidence="3 4">
    <name type="scientific">Streptomyces tubbatahanensis</name>
    <dbReference type="NCBI Taxonomy" id="2923272"/>
    <lineage>
        <taxon>Bacteria</taxon>
        <taxon>Bacillati</taxon>
        <taxon>Actinomycetota</taxon>
        <taxon>Actinomycetes</taxon>
        <taxon>Kitasatosporales</taxon>
        <taxon>Streptomycetaceae</taxon>
        <taxon>Streptomyces</taxon>
    </lineage>
</organism>
<feature type="transmembrane region" description="Helical" evidence="2">
    <location>
        <begin position="238"/>
        <end position="262"/>
    </location>
</feature>
<feature type="transmembrane region" description="Helical" evidence="2">
    <location>
        <begin position="43"/>
        <end position="61"/>
    </location>
</feature>
<dbReference type="EMBL" id="CP093846">
    <property type="protein sequence ID" value="UNT00822.1"/>
    <property type="molecule type" value="Genomic_DNA"/>
</dbReference>
<feature type="transmembrane region" description="Helical" evidence="2">
    <location>
        <begin position="196"/>
        <end position="218"/>
    </location>
</feature>
<gene>
    <name evidence="3" type="ORF">MMF93_00220</name>
</gene>